<proteinExistence type="predicted"/>
<organism evidence="1 2">
    <name type="scientific">Vaccinium darrowii</name>
    <dbReference type="NCBI Taxonomy" id="229202"/>
    <lineage>
        <taxon>Eukaryota</taxon>
        <taxon>Viridiplantae</taxon>
        <taxon>Streptophyta</taxon>
        <taxon>Embryophyta</taxon>
        <taxon>Tracheophyta</taxon>
        <taxon>Spermatophyta</taxon>
        <taxon>Magnoliopsida</taxon>
        <taxon>eudicotyledons</taxon>
        <taxon>Gunneridae</taxon>
        <taxon>Pentapetalae</taxon>
        <taxon>asterids</taxon>
        <taxon>Ericales</taxon>
        <taxon>Ericaceae</taxon>
        <taxon>Vaccinioideae</taxon>
        <taxon>Vaccinieae</taxon>
        <taxon>Vaccinium</taxon>
    </lineage>
</organism>
<gene>
    <name evidence="1" type="ORF">Vadar_020352</name>
</gene>
<accession>A0ACB7YXX6</accession>
<protein>
    <submittedName>
        <fullName evidence="1">Uncharacterized protein</fullName>
    </submittedName>
</protein>
<reference evidence="1 2" key="1">
    <citation type="journal article" date="2021" name="Hortic Res">
        <title>High-quality reference genome and annotation aids understanding of berry development for evergreen blueberry (Vaccinium darrowii).</title>
        <authorList>
            <person name="Yu J."/>
            <person name="Hulse-Kemp A.M."/>
            <person name="Babiker E."/>
            <person name="Staton M."/>
        </authorList>
    </citation>
    <scope>NUCLEOTIDE SEQUENCE [LARGE SCALE GENOMIC DNA]</scope>
    <source>
        <strain evidence="2">cv. NJ 8807/NJ 8810</strain>
        <tissue evidence="1">Young leaf</tissue>
    </source>
</reference>
<evidence type="ECO:0000313" key="1">
    <source>
        <dbReference type="EMBL" id="KAH7858134.1"/>
    </source>
</evidence>
<name>A0ACB7YXX6_9ERIC</name>
<comment type="caution">
    <text evidence="1">The sequence shown here is derived from an EMBL/GenBank/DDBJ whole genome shotgun (WGS) entry which is preliminary data.</text>
</comment>
<sequence>MSTYPDLVAYQCIVVTLGQAGHMKELFEVLNACVQRKQWEGAFWVLQKINEQGQQPFSTTYGLLFHGDHLVHNWAPTLVMFACGKYNLVHDFFNKVMESSIPNALTYKVMVNTLWKERKTDEAVSAVENMERRGIIGSAALYYDLARCLCSAGSDTKNISNHTTRAMEHLHFRQLPVSIAYSDTYTSWGIHPSLIFGVCASIIPFPDQNQDMCCTTFRRSLLLLLKPWSTFTSSSFLPELFVS</sequence>
<keyword evidence="2" id="KW-1185">Reference proteome</keyword>
<dbReference type="Proteomes" id="UP000828048">
    <property type="component" value="Chromosome 3"/>
</dbReference>
<evidence type="ECO:0000313" key="2">
    <source>
        <dbReference type="Proteomes" id="UP000828048"/>
    </source>
</evidence>
<dbReference type="EMBL" id="CM037153">
    <property type="protein sequence ID" value="KAH7858134.1"/>
    <property type="molecule type" value="Genomic_DNA"/>
</dbReference>